<organism evidence="4 5">
    <name type="scientific">Patellaria atrata CBS 101060</name>
    <dbReference type="NCBI Taxonomy" id="1346257"/>
    <lineage>
        <taxon>Eukaryota</taxon>
        <taxon>Fungi</taxon>
        <taxon>Dikarya</taxon>
        <taxon>Ascomycota</taxon>
        <taxon>Pezizomycotina</taxon>
        <taxon>Dothideomycetes</taxon>
        <taxon>Dothideomycetes incertae sedis</taxon>
        <taxon>Patellariales</taxon>
        <taxon>Patellariaceae</taxon>
        <taxon>Patellaria</taxon>
    </lineage>
</organism>
<sequence length="275" mass="29827">MSFFKKLTKEFDELKASFGDDKEKEKTEEKKEEKKEEKHGDKPLGYESHDRGFDSSYDQSGYQPSQYQSGYQPPQHQSGYPPSQHDSGYQPLQHQFSPPPVASPPSAPPPPLPLGWTCQWDSNNKRAFYIEQATGRTQWEFPGHNPGSYDPHGAPGHESSRGHSDSYYGAYGGAMPSVPHQSGHGAHQESYYGGHDAHGGGSHGYDAHGSGHGDGHGDKKDKDKKGSDNTKLFAAAGAGVVGGALIGAAIGECLPFPVSYLPFSIVFSMEMGRLC</sequence>
<dbReference type="CDD" id="cd00201">
    <property type="entry name" value="WW"/>
    <property type="match status" value="1"/>
</dbReference>
<dbReference type="PROSITE" id="PS01159">
    <property type="entry name" value="WW_DOMAIN_1"/>
    <property type="match status" value="1"/>
</dbReference>
<evidence type="ECO:0000313" key="5">
    <source>
        <dbReference type="Proteomes" id="UP000799429"/>
    </source>
</evidence>
<dbReference type="EMBL" id="MU006109">
    <property type="protein sequence ID" value="KAF2835447.1"/>
    <property type="molecule type" value="Genomic_DNA"/>
</dbReference>
<feature type="compositionally biased region" description="Low complexity" evidence="1">
    <location>
        <begin position="55"/>
        <end position="79"/>
    </location>
</feature>
<name>A0A9P4S558_9PEZI</name>
<keyword evidence="2" id="KW-1133">Transmembrane helix</keyword>
<accession>A0A9P4S558</accession>
<evidence type="ECO:0000256" key="2">
    <source>
        <dbReference type="SAM" id="Phobius"/>
    </source>
</evidence>
<feature type="compositionally biased region" description="Basic and acidic residues" evidence="1">
    <location>
        <begin position="12"/>
        <end position="53"/>
    </location>
</feature>
<reference evidence="4" key="1">
    <citation type="journal article" date="2020" name="Stud. Mycol.">
        <title>101 Dothideomycetes genomes: a test case for predicting lifestyles and emergence of pathogens.</title>
        <authorList>
            <person name="Haridas S."/>
            <person name="Albert R."/>
            <person name="Binder M."/>
            <person name="Bloem J."/>
            <person name="Labutti K."/>
            <person name="Salamov A."/>
            <person name="Andreopoulos B."/>
            <person name="Baker S."/>
            <person name="Barry K."/>
            <person name="Bills G."/>
            <person name="Bluhm B."/>
            <person name="Cannon C."/>
            <person name="Castanera R."/>
            <person name="Culley D."/>
            <person name="Daum C."/>
            <person name="Ezra D."/>
            <person name="Gonzalez J."/>
            <person name="Henrissat B."/>
            <person name="Kuo A."/>
            <person name="Liang C."/>
            <person name="Lipzen A."/>
            <person name="Lutzoni F."/>
            <person name="Magnuson J."/>
            <person name="Mondo S."/>
            <person name="Nolan M."/>
            <person name="Ohm R."/>
            <person name="Pangilinan J."/>
            <person name="Park H.-J."/>
            <person name="Ramirez L."/>
            <person name="Alfaro M."/>
            <person name="Sun H."/>
            <person name="Tritt A."/>
            <person name="Yoshinaga Y."/>
            <person name="Zwiers L.-H."/>
            <person name="Turgeon B."/>
            <person name="Goodwin S."/>
            <person name="Spatafora J."/>
            <person name="Crous P."/>
            <person name="Grigoriev I."/>
        </authorList>
    </citation>
    <scope>NUCLEOTIDE SEQUENCE</scope>
    <source>
        <strain evidence="4">CBS 101060</strain>
    </source>
</reference>
<dbReference type="OrthoDB" id="3946344at2759"/>
<dbReference type="SMART" id="SM00456">
    <property type="entry name" value="WW"/>
    <property type="match status" value="1"/>
</dbReference>
<keyword evidence="2" id="KW-0472">Membrane</keyword>
<evidence type="ECO:0000256" key="1">
    <source>
        <dbReference type="SAM" id="MobiDB-lite"/>
    </source>
</evidence>
<protein>
    <recommendedName>
        <fullName evidence="3">WW domain-containing protein</fullName>
    </recommendedName>
</protein>
<keyword evidence="5" id="KW-1185">Reference proteome</keyword>
<evidence type="ECO:0000259" key="3">
    <source>
        <dbReference type="PROSITE" id="PS50020"/>
    </source>
</evidence>
<feature type="compositionally biased region" description="Pro residues" evidence="1">
    <location>
        <begin position="97"/>
        <end position="113"/>
    </location>
</feature>
<keyword evidence="2" id="KW-0812">Transmembrane</keyword>
<comment type="caution">
    <text evidence="4">The sequence shown here is derived from an EMBL/GenBank/DDBJ whole genome shotgun (WGS) entry which is preliminary data.</text>
</comment>
<feature type="region of interest" description="Disordered" evidence="1">
    <location>
        <begin position="12"/>
        <end position="118"/>
    </location>
</feature>
<dbReference type="Gene3D" id="2.20.70.10">
    <property type="match status" value="1"/>
</dbReference>
<dbReference type="PROSITE" id="PS50020">
    <property type="entry name" value="WW_DOMAIN_2"/>
    <property type="match status" value="1"/>
</dbReference>
<feature type="compositionally biased region" description="Polar residues" evidence="1">
    <location>
        <begin position="80"/>
        <end position="96"/>
    </location>
</feature>
<feature type="domain" description="WW" evidence="3">
    <location>
        <begin position="110"/>
        <end position="144"/>
    </location>
</feature>
<proteinExistence type="predicted"/>
<feature type="compositionally biased region" description="Basic and acidic residues" evidence="1">
    <location>
        <begin position="205"/>
        <end position="226"/>
    </location>
</feature>
<feature type="region of interest" description="Disordered" evidence="1">
    <location>
        <begin position="138"/>
        <end position="226"/>
    </location>
</feature>
<dbReference type="InterPro" id="IPR036020">
    <property type="entry name" value="WW_dom_sf"/>
</dbReference>
<dbReference type="InterPro" id="IPR001202">
    <property type="entry name" value="WW_dom"/>
</dbReference>
<dbReference type="AlphaFoldDB" id="A0A9P4S558"/>
<feature type="transmembrane region" description="Helical" evidence="2">
    <location>
        <begin position="232"/>
        <end position="251"/>
    </location>
</feature>
<dbReference type="SUPFAM" id="SSF51045">
    <property type="entry name" value="WW domain"/>
    <property type="match status" value="1"/>
</dbReference>
<gene>
    <name evidence="4" type="ORF">M501DRAFT_454246</name>
</gene>
<dbReference type="Pfam" id="PF00397">
    <property type="entry name" value="WW"/>
    <property type="match status" value="1"/>
</dbReference>
<evidence type="ECO:0000313" key="4">
    <source>
        <dbReference type="EMBL" id="KAF2835447.1"/>
    </source>
</evidence>
<dbReference type="Proteomes" id="UP000799429">
    <property type="component" value="Unassembled WGS sequence"/>
</dbReference>